<protein>
    <submittedName>
        <fullName evidence="1">Uncharacterized protein</fullName>
    </submittedName>
</protein>
<evidence type="ECO:0000313" key="2">
    <source>
        <dbReference type="Proteomes" id="UP001433508"/>
    </source>
</evidence>
<keyword evidence="2" id="KW-1185">Reference proteome</keyword>
<organism evidence="1 2">
    <name type="scientific">Lipomyces kononenkoae</name>
    <name type="common">Yeast</name>
    <dbReference type="NCBI Taxonomy" id="34357"/>
    <lineage>
        <taxon>Eukaryota</taxon>
        <taxon>Fungi</taxon>
        <taxon>Dikarya</taxon>
        <taxon>Ascomycota</taxon>
        <taxon>Saccharomycotina</taxon>
        <taxon>Lipomycetes</taxon>
        <taxon>Lipomycetales</taxon>
        <taxon>Lipomycetaceae</taxon>
        <taxon>Lipomyces</taxon>
    </lineage>
</organism>
<sequence>MVFSLRWGIVATGGIAELFFKDLIADPALRGVTDVNHIPVAVASRSLEKAQAFIDAHSPAELQGKVKPYDTYDALYKDPDVDCVYIATPVSLHYENTLEALRAGKNVLCEKPFTVNAAQAKHLHAVAKEQNVFLMEAVWTRFFPLVEQFKKVLHVDNAIGRIHRVYCDHSHPFDPVKDTRAYQASTGGGALLDLGVYAILWTLLTCYHHPDNQLSPPDVIQAVSLRSPINPEVDESTSVITVWEKAKIMCIGTSSMMTYSPGECVVRVQGTKGQVIIPIHGSRPEKVIVLYDAPGMGSRTYEYPIPGQGLFWEADAVARDLRDGKKFDDNYPVEESIFVMELMDEVRRQNNLKFPDEIEFVEKY</sequence>
<accession>A0ACC3SQR8</accession>
<reference evidence="2" key="1">
    <citation type="journal article" date="2024" name="Front. Bioeng. Biotechnol.">
        <title>Genome-scale model development and genomic sequencing of the oleaginous clade Lipomyces.</title>
        <authorList>
            <person name="Czajka J.J."/>
            <person name="Han Y."/>
            <person name="Kim J."/>
            <person name="Mondo S.J."/>
            <person name="Hofstad B.A."/>
            <person name="Robles A."/>
            <person name="Haridas S."/>
            <person name="Riley R."/>
            <person name="LaButti K."/>
            <person name="Pangilinan J."/>
            <person name="Andreopoulos W."/>
            <person name="Lipzen A."/>
            <person name="Yan J."/>
            <person name="Wang M."/>
            <person name="Ng V."/>
            <person name="Grigoriev I.V."/>
            <person name="Spatafora J.W."/>
            <person name="Magnuson J.K."/>
            <person name="Baker S.E."/>
            <person name="Pomraning K.R."/>
        </authorList>
    </citation>
    <scope>NUCLEOTIDE SEQUENCE [LARGE SCALE GENOMIC DNA]</scope>
    <source>
        <strain evidence="2">CBS 7786</strain>
    </source>
</reference>
<proteinExistence type="predicted"/>
<dbReference type="Proteomes" id="UP001433508">
    <property type="component" value="Unassembled WGS sequence"/>
</dbReference>
<name>A0ACC3SQR8_LIPKO</name>
<gene>
    <name evidence="1" type="ORF">V1525DRAFT_107807</name>
</gene>
<evidence type="ECO:0000313" key="1">
    <source>
        <dbReference type="EMBL" id="KAK9233915.1"/>
    </source>
</evidence>
<dbReference type="EMBL" id="MU971550">
    <property type="protein sequence ID" value="KAK9233915.1"/>
    <property type="molecule type" value="Genomic_DNA"/>
</dbReference>
<comment type="caution">
    <text evidence="1">The sequence shown here is derived from an EMBL/GenBank/DDBJ whole genome shotgun (WGS) entry which is preliminary data.</text>
</comment>